<dbReference type="AlphaFoldDB" id="A0A7J5B798"/>
<dbReference type="Proteomes" id="UP000490386">
    <property type="component" value="Unassembled WGS sequence"/>
</dbReference>
<gene>
    <name evidence="2" type="ORF">F8O03_02385</name>
</gene>
<proteinExistence type="predicted"/>
<comment type="caution">
    <text evidence="2">The sequence shown here is derived from an EMBL/GenBank/DDBJ whole genome shotgun (WGS) entry which is preliminary data.</text>
</comment>
<dbReference type="EMBL" id="WBJX01000001">
    <property type="protein sequence ID" value="KAB1639210.1"/>
    <property type="molecule type" value="Genomic_DNA"/>
</dbReference>
<feature type="transmembrane region" description="Helical" evidence="1">
    <location>
        <begin position="6"/>
        <end position="29"/>
    </location>
</feature>
<organism evidence="2 3">
    <name type="scientific">Pseudoclavibacter terrae</name>
    <dbReference type="NCBI Taxonomy" id="1530195"/>
    <lineage>
        <taxon>Bacteria</taxon>
        <taxon>Bacillati</taxon>
        <taxon>Actinomycetota</taxon>
        <taxon>Actinomycetes</taxon>
        <taxon>Micrococcales</taxon>
        <taxon>Microbacteriaceae</taxon>
        <taxon>Pseudoclavibacter</taxon>
    </lineage>
</organism>
<evidence type="ECO:0000256" key="1">
    <source>
        <dbReference type="SAM" id="Phobius"/>
    </source>
</evidence>
<accession>A0A7J5B798</accession>
<keyword evidence="1" id="KW-1133">Transmembrane helix</keyword>
<evidence type="ECO:0000313" key="2">
    <source>
        <dbReference type="EMBL" id="KAB1639210.1"/>
    </source>
</evidence>
<evidence type="ECO:0000313" key="3">
    <source>
        <dbReference type="Proteomes" id="UP000490386"/>
    </source>
</evidence>
<keyword evidence="1" id="KW-0472">Membrane</keyword>
<sequence length="59" mass="6737">MDFFLNALWSIIPTVIIGAAFFWILTSILSGDRRERAMADKIEREERARLGLPQLDANS</sequence>
<protein>
    <submittedName>
        <fullName evidence="2">Uncharacterized protein</fullName>
    </submittedName>
</protein>
<keyword evidence="3" id="KW-1185">Reference proteome</keyword>
<keyword evidence="1" id="KW-0812">Transmembrane</keyword>
<dbReference type="RefSeq" id="WP_104251852.1">
    <property type="nucleotide sequence ID" value="NZ_CANKVH010000008.1"/>
</dbReference>
<reference evidence="2 3" key="1">
    <citation type="submission" date="2019-09" db="EMBL/GenBank/DDBJ databases">
        <title>Phylogeny of genus Pseudoclavibacter and closely related genus.</title>
        <authorList>
            <person name="Li Y."/>
        </authorList>
    </citation>
    <scope>NUCLEOTIDE SEQUENCE [LARGE SCALE GENOMIC DNA]</scope>
    <source>
        <strain evidence="2 3">THG-MD12</strain>
    </source>
</reference>
<name>A0A7J5B798_9MICO</name>
<dbReference type="OrthoDB" id="4807612at2"/>